<dbReference type="SUPFAM" id="SSF48403">
    <property type="entry name" value="Ankyrin repeat"/>
    <property type="match status" value="1"/>
</dbReference>
<dbReference type="STRING" id="1450535.A0A317X8N4"/>
<dbReference type="InterPro" id="IPR002110">
    <property type="entry name" value="Ankyrin_rpt"/>
</dbReference>
<evidence type="ECO:0000313" key="3">
    <source>
        <dbReference type="EMBL" id="PWY94645.1"/>
    </source>
</evidence>
<keyword evidence="4" id="KW-1185">Reference proteome</keyword>
<evidence type="ECO:0000256" key="2">
    <source>
        <dbReference type="ARBA" id="ARBA00023043"/>
    </source>
</evidence>
<proteinExistence type="predicted"/>
<dbReference type="GeneID" id="37117593"/>
<keyword evidence="2" id="KW-0040">ANK repeat</keyword>
<dbReference type="PANTHER" id="PTHR24198:SF165">
    <property type="entry name" value="ANKYRIN REPEAT-CONTAINING PROTEIN-RELATED"/>
    <property type="match status" value="1"/>
</dbReference>
<dbReference type="RefSeq" id="XP_025471406.1">
    <property type="nucleotide sequence ID" value="XM_025615450.1"/>
</dbReference>
<accession>A0A317X8N4</accession>
<evidence type="ECO:0000313" key="4">
    <source>
        <dbReference type="Proteomes" id="UP000246702"/>
    </source>
</evidence>
<dbReference type="AlphaFoldDB" id="A0A317X8N4"/>
<dbReference type="Pfam" id="PF00023">
    <property type="entry name" value="Ank"/>
    <property type="match status" value="1"/>
</dbReference>
<reference evidence="3 4" key="1">
    <citation type="submission" date="2016-12" db="EMBL/GenBank/DDBJ databases">
        <title>The genomes of Aspergillus section Nigri reveals drivers in fungal speciation.</title>
        <authorList>
            <consortium name="DOE Joint Genome Institute"/>
            <person name="Vesth T.C."/>
            <person name="Nybo J."/>
            <person name="Theobald S."/>
            <person name="Brandl J."/>
            <person name="Frisvad J.C."/>
            <person name="Nielsen K.F."/>
            <person name="Lyhne E.K."/>
            <person name="Kogle M.E."/>
            <person name="Kuo A."/>
            <person name="Riley R."/>
            <person name="Clum A."/>
            <person name="Nolan M."/>
            <person name="Lipzen A."/>
            <person name="Salamov A."/>
            <person name="Henrissat B."/>
            <person name="Wiebenga A."/>
            <person name="De Vries R.P."/>
            <person name="Grigoriev I.V."/>
            <person name="Mortensen U.H."/>
            <person name="Andersen M.R."/>
            <person name="Baker S.E."/>
        </authorList>
    </citation>
    <scope>NUCLEOTIDE SEQUENCE [LARGE SCALE GENOMIC DNA]</scope>
    <source>
        <strain evidence="3 4">CBS 115572</strain>
    </source>
</reference>
<sequence>MEPPIPSKPLFRGHTAAIGDWPLELCLHMEECLGVSVKQFVLLRSDMSFYRLLQVEAILSEDRALVGFPLEIYRCRYIGGRASRCLFEPCTSEAAPRLMRDGNCKGLQHLLDNGMDPCVYSTSEIPLLALAVAHMQLECVRLLLHYQANPNQTGYWRDARPLDYVLPHCLSDSYPTQSTIIEVLIEAGGTFTFANVIDTICVDNRLDLLHQAVCNGTKIRDLSFAYGATALHRAALNVRGGPEIIDYILEQAPELLNARNTAGHTALQYALWNPNRIVAMHLLRYPIDLYALDVTKESALTTAIGYNRMDIVDAIMGRKDLDMLQLHRDIPFHQTPLGRAITTRNEELLDFLLSYPRMHVPKSARDLALDQTRATFKLHECWIPMIERLPVD</sequence>
<dbReference type="SMART" id="SM00248">
    <property type="entry name" value="ANK"/>
    <property type="match status" value="5"/>
</dbReference>
<comment type="caution">
    <text evidence="3">The sequence shown here is derived from an EMBL/GenBank/DDBJ whole genome shotgun (WGS) entry which is preliminary data.</text>
</comment>
<dbReference type="PANTHER" id="PTHR24198">
    <property type="entry name" value="ANKYRIN REPEAT AND PROTEIN KINASE DOMAIN-CONTAINING PROTEIN"/>
    <property type="match status" value="1"/>
</dbReference>
<dbReference type="OrthoDB" id="539213at2759"/>
<keyword evidence="1" id="KW-0677">Repeat</keyword>
<organism evidence="3 4">
    <name type="scientific">Aspergillus sclerotioniger CBS 115572</name>
    <dbReference type="NCBI Taxonomy" id="1450535"/>
    <lineage>
        <taxon>Eukaryota</taxon>
        <taxon>Fungi</taxon>
        <taxon>Dikarya</taxon>
        <taxon>Ascomycota</taxon>
        <taxon>Pezizomycotina</taxon>
        <taxon>Eurotiomycetes</taxon>
        <taxon>Eurotiomycetidae</taxon>
        <taxon>Eurotiales</taxon>
        <taxon>Aspergillaceae</taxon>
        <taxon>Aspergillus</taxon>
        <taxon>Aspergillus subgen. Circumdati</taxon>
    </lineage>
</organism>
<dbReference type="EMBL" id="MSFK01000004">
    <property type="protein sequence ID" value="PWY94645.1"/>
    <property type="molecule type" value="Genomic_DNA"/>
</dbReference>
<protein>
    <submittedName>
        <fullName evidence="3">Ankyrin</fullName>
    </submittedName>
</protein>
<evidence type="ECO:0000256" key="1">
    <source>
        <dbReference type="ARBA" id="ARBA00022737"/>
    </source>
</evidence>
<name>A0A317X8N4_9EURO</name>
<dbReference type="Gene3D" id="1.25.40.20">
    <property type="entry name" value="Ankyrin repeat-containing domain"/>
    <property type="match status" value="1"/>
</dbReference>
<dbReference type="InterPro" id="IPR036770">
    <property type="entry name" value="Ankyrin_rpt-contain_sf"/>
</dbReference>
<gene>
    <name evidence="3" type="ORF">BO94DRAFT_582034</name>
</gene>
<dbReference type="Proteomes" id="UP000246702">
    <property type="component" value="Unassembled WGS sequence"/>
</dbReference>